<proteinExistence type="predicted"/>
<accession>A0A1I7H9W5</accession>
<dbReference type="InterPro" id="IPR013424">
    <property type="entry name" value="Ice-binding_C"/>
</dbReference>
<dbReference type="OrthoDB" id="8757916at2"/>
<feature type="domain" description="Ice-binding protein C-terminal" evidence="2">
    <location>
        <begin position="162"/>
        <end position="186"/>
    </location>
</feature>
<evidence type="ECO:0000313" key="4">
    <source>
        <dbReference type="Proteomes" id="UP000199391"/>
    </source>
</evidence>
<dbReference type="Pfam" id="PF07589">
    <property type="entry name" value="PEP-CTERM"/>
    <property type="match status" value="1"/>
</dbReference>
<keyword evidence="4" id="KW-1185">Reference proteome</keyword>
<dbReference type="STRING" id="1035707.SAMN05216552_100594"/>
<dbReference type="NCBIfam" id="TIGR02595">
    <property type="entry name" value="PEP_CTERM"/>
    <property type="match status" value="1"/>
</dbReference>
<keyword evidence="1" id="KW-0732">Signal</keyword>
<evidence type="ECO:0000259" key="2">
    <source>
        <dbReference type="Pfam" id="PF07589"/>
    </source>
</evidence>
<organism evidence="3 4">
    <name type="scientific">Pseudoduganella namucuonensis</name>
    <dbReference type="NCBI Taxonomy" id="1035707"/>
    <lineage>
        <taxon>Bacteria</taxon>
        <taxon>Pseudomonadati</taxon>
        <taxon>Pseudomonadota</taxon>
        <taxon>Betaproteobacteria</taxon>
        <taxon>Burkholderiales</taxon>
        <taxon>Oxalobacteraceae</taxon>
        <taxon>Telluria group</taxon>
        <taxon>Pseudoduganella</taxon>
    </lineage>
</organism>
<protein>
    <submittedName>
        <fullName evidence="3">PEP-CTERM protein-sorting domain-containing protein</fullName>
    </submittedName>
</protein>
<name>A0A1I7H9W5_9BURK</name>
<dbReference type="RefSeq" id="WP_143133004.1">
    <property type="nucleotide sequence ID" value="NZ_FPBO01000005.1"/>
</dbReference>
<feature type="signal peptide" evidence="1">
    <location>
        <begin position="1"/>
        <end position="24"/>
    </location>
</feature>
<evidence type="ECO:0000256" key="1">
    <source>
        <dbReference type="SAM" id="SignalP"/>
    </source>
</evidence>
<sequence>MIRAFKRVLACALFAGLQMTQAAATPIDFEAYTDNTPLTNEVAGLTFAGGVILTAGVSLNEFDFPPRSGVNVLGALSGTLDIALDAPATGFSGYFTHLEGLTFSGYDALHNLLFSIATATDSNLGASTLISHSANGLAFLSITGAQGLGFTLDDLDIQSGGAVPEPGTLALLMLGGLSALAARRGRRNG</sequence>
<evidence type="ECO:0000313" key="3">
    <source>
        <dbReference type="EMBL" id="SFU57450.1"/>
    </source>
</evidence>
<dbReference type="Proteomes" id="UP000199391">
    <property type="component" value="Unassembled WGS sequence"/>
</dbReference>
<feature type="chain" id="PRO_5011590566" evidence="1">
    <location>
        <begin position="25"/>
        <end position="189"/>
    </location>
</feature>
<dbReference type="EMBL" id="FPBO01000005">
    <property type="protein sequence ID" value="SFU57450.1"/>
    <property type="molecule type" value="Genomic_DNA"/>
</dbReference>
<gene>
    <name evidence="3" type="ORF">SAMN05216552_100594</name>
</gene>
<dbReference type="AlphaFoldDB" id="A0A1I7H9W5"/>
<reference evidence="4" key="1">
    <citation type="submission" date="2016-10" db="EMBL/GenBank/DDBJ databases">
        <authorList>
            <person name="Varghese N."/>
            <person name="Submissions S."/>
        </authorList>
    </citation>
    <scope>NUCLEOTIDE SEQUENCE [LARGE SCALE GENOMIC DNA]</scope>
    <source>
        <strain evidence="4">CGMCC 1.11014</strain>
    </source>
</reference>